<dbReference type="Gene3D" id="3.40.50.300">
    <property type="entry name" value="P-loop containing nucleotide triphosphate hydrolases"/>
    <property type="match status" value="1"/>
</dbReference>
<dbReference type="InterPro" id="IPR001806">
    <property type="entry name" value="Small_GTPase"/>
</dbReference>
<feature type="region of interest" description="Disordered" evidence="1">
    <location>
        <begin position="15"/>
        <end position="39"/>
    </location>
</feature>
<feature type="compositionally biased region" description="Low complexity" evidence="1">
    <location>
        <begin position="505"/>
        <end position="529"/>
    </location>
</feature>
<protein>
    <recommendedName>
        <fullName evidence="4">Rab-like protein 6</fullName>
    </recommendedName>
</protein>
<dbReference type="STRING" id="282301.A0A267FKR6"/>
<dbReference type="GO" id="GO:0005634">
    <property type="term" value="C:nucleus"/>
    <property type="evidence" value="ECO:0007669"/>
    <property type="project" value="TreeGrafter"/>
</dbReference>
<dbReference type="EMBL" id="NIVC01000953">
    <property type="protein sequence ID" value="PAA74351.1"/>
    <property type="molecule type" value="Genomic_DNA"/>
</dbReference>
<dbReference type="SMART" id="SM00175">
    <property type="entry name" value="RAB"/>
    <property type="match status" value="1"/>
</dbReference>
<evidence type="ECO:0000256" key="1">
    <source>
        <dbReference type="SAM" id="MobiDB-lite"/>
    </source>
</evidence>
<dbReference type="GO" id="GO:0005525">
    <property type="term" value="F:GTP binding"/>
    <property type="evidence" value="ECO:0007669"/>
    <property type="project" value="InterPro"/>
</dbReference>
<accession>A0A267FKR6</accession>
<dbReference type="PROSITE" id="PS51419">
    <property type="entry name" value="RAB"/>
    <property type="match status" value="1"/>
</dbReference>
<dbReference type="SUPFAM" id="SSF52540">
    <property type="entry name" value="P-loop containing nucleoside triphosphate hydrolases"/>
    <property type="match status" value="1"/>
</dbReference>
<dbReference type="Pfam" id="PF00071">
    <property type="entry name" value="Ras"/>
    <property type="match status" value="1"/>
</dbReference>
<dbReference type="PRINTS" id="PR00449">
    <property type="entry name" value="RASTRNSFRMNG"/>
</dbReference>
<comment type="caution">
    <text evidence="2">The sequence shown here is derived from an EMBL/GenBank/DDBJ whole genome shotgun (WGS) entry which is preliminary data.</text>
</comment>
<sequence length="544" mass="59300">MSFISRLLNKSSNANSEFGSATPSLTPAPPAGVSPAPFQPMNQHLQRRFARGVQYNMKIVIRGDSNVGKSCLLARLQGKDFIEGYTPSDEIKVVSVHWNYKTTDDVIKVEVWDVVDKSRRPKGRPTEPVLDAEWVDVYKGCHGVILVLDMTKAWTLAYVERELPQVPASLPVLVLANHRDMGAHRSVTEAQARSVIMQSGRPLESTRYAESSMRNGYGLKYIHRFLNLPFLHLQRLSLMAQLKTNEEDMEAVILELDLEEESEESSYDSCIKAKRSDEVSRVSEYQQQLRARAESGQLAAQNSVPQQPLSEQQQQQRTAVVKDASPSPSSPVVEDQQQQRPAAPPPRLIPGSERLLIELQRAQTRPEPAGAPASSAAAGAASTAPASTLTSIDNFVPPVDDRTDNDGSGLGRLDRFLDEEEDAAADAAAAGNGLANQEDSSDDDQPSGNPMVAAFAEDIDSEDESAVAAAVHLSEQPVFDHRRSQVVETSSSSESEPEQPPPPTSQAEPVEPAAPETATTVVTEATQETGQADEDDLEKFLNDD</sequence>
<feature type="region of interest" description="Disordered" evidence="1">
    <location>
        <begin position="293"/>
        <end position="350"/>
    </location>
</feature>
<dbReference type="GO" id="GO:0003924">
    <property type="term" value="F:GTPase activity"/>
    <property type="evidence" value="ECO:0007669"/>
    <property type="project" value="InterPro"/>
</dbReference>
<dbReference type="GO" id="GO:0005829">
    <property type="term" value="C:cytosol"/>
    <property type="evidence" value="ECO:0007669"/>
    <property type="project" value="TreeGrafter"/>
</dbReference>
<dbReference type="InterPro" id="IPR040385">
    <property type="entry name" value="RABL6"/>
</dbReference>
<evidence type="ECO:0000313" key="3">
    <source>
        <dbReference type="Proteomes" id="UP000215902"/>
    </source>
</evidence>
<proteinExistence type="predicted"/>
<dbReference type="PANTHER" id="PTHR14932:SF1">
    <property type="entry name" value="RAB-LIKE PROTEIN 6"/>
    <property type="match status" value="1"/>
</dbReference>
<evidence type="ECO:0000313" key="2">
    <source>
        <dbReference type="EMBL" id="PAA74351.1"/>
    </source>
</evidence>
<dbReference type="AlphaFoldDB" id="A0A267FKR6"/>
<dbReference type="PANTHER" id="PTHR14932">
    <property type="entry name" value="RAS GTPASE-RELATED"/>
    <property type="match status" value="1"/>
</dbReference>
<feature type="compositionally biased region" description="Low complexity" evidence="1">
    <location>
        <begin position="370"/>
        <end position="388"/>
    </location>
</feature>
<feature type="compositionally biased region" description="Low complexity" evidence="1">
    <location>
        <begin position="306"/>
        <end position="316"/>
    </location>
</feature>
<keyword evidence="3" id="KW-1185">Reference proteome</keyword>
<dbReference type="OrthoDB" id="207081at2759"/>
<dbReference type="Proteomes" id="UP000215902">
    <property type="component" value="Unassembled WGS sequence"/>
</dbReference>
<name>A0A267FKR6_9PLAT</name>
<gene>
    <name evidence="2" type="ORF">BOX15_Mlig014413g3</name>
</gene>
<feature type="region of interest" description="Disordered" evidence="1">
    <location>
        <begin position="363"/>
        <end position="544"/>
    </location>
</feature>
<evidence type="ECO:0008006" key="4">
    <source>
        <dbReference type="Google" id="ProtNLM"/>
    </source>
</evidence>
<reference evidence="2 3" key="1">
    <citation type="submission" date="2017-06" db="EMBL/GenBank/DDBJ databases">
        <title>A platform for efficient transgenesis in Macrostomum lignano, a flatworm model organism for stem cell research.</title>
        <authorList>
            <person name="Berezikov E."/>
        </authorList>
    </citation>
    <scope>NUCLEOTIDE SEQUENCE [LARGE SCALE GENOMIC DNA]</scope>
    <source>
        <strain evidence="2">DV1</strain>
        <tissue evidence="2">Whole organism</tissue>
    </source>
</reference>
<dbReference type="InterPro" id="IPR027417">
    <property type="entry name" value="P-loop_NTPase"/>
</dbReference>
<organism evidence="2 3">
    <name type="scientific">Macrostomum lignano</name>
    <dbReference type="NCBI Taxonomy" id="282301"/>
    <lineage>
        <taxon>Eukaryota</taxon>
        <taxon>Metazoa</taxon>
        <taxon>Spiralia</taxon>
        <taxon>Lophotrochozoa</taxon>
        <taxon>Platyhelminthes</taxon>
        <taxon>Rhabditophora</taxon>
        <taxon>Macrostomorpha</taxon>
        <taxon>Macrostomida</taxon>
        <taxon>Macrostomidae</taxon>
        <taxon>Macrostomum</taxon>
    </lineage>
</organism>